<comment type="caution">
    <text evidence="12">The sequence shown here is derived from an EMBL/GenBank/DDBJ whole genome shotgun (WGS) entry which is preliminary data.</text>
</comment>
<dbReference type="PANTHER" id="PTHR10535">
    <property type="entry name" value="DNA-DIRECTED RNA POLYMERASES I, II, AND III SUBUNIT RPABC1"/>
    <property type="match status" value="1"/>
</dbReference>
<keyword evidence="4" id="KW-0804">Transcription</keyword>
<evidence type="ECO:0000313" key="13">
    <source>
        <dbReference type="Proteomes" id="UP000502823"/>
    </source>
</evidence>
<keyword evidence="3" id="KW-0240">DNA-directed RNA polymerase</keyword>
<evidence type="ECO:0000313" key="12">
    <source>
        <dbReference type="EMBL" id="GFG37095.1"/>
    </source>
</evidence>
<feature type="domain" description="RNA polymerase subunit H/Rpb5 C-terminal" evidence="10">
    <location>
        <begin position="183"/>
        <end position="235"/>
    </location>
</feature>
<dbReference type="Gene3D" id="3.40.1340.10">
    <property type="entry name" value="RNA polymerase, Rpb5, N-terminal domain"/>
    <property type="match status" value="1"/>
</dbReference>
<dbReference type="InterPro" id="IPR036710">
    <property type="entry name" value="RNA_pol_Rpb5_N_sf"/>
</dbReference>
<feature type="non-terminal residue" evidence="12">
    <location>
        <position position="235"/>
    </location>
</feature>
<evidence type="ECO:0000259" key="10">
    <source>
        <dbReference type="Pfam" id="PF01191"/>
    </source>
</evidence>
<dbReference type="SUPFAM" id="SSF55287">
    <property type="entry name" value="RPB5-like RNA polymerase subunit"/>
    <property type="match status" value="1"/>
</dbReference>
<evidence type="ECO:0000256" key="1">
    <source>
        <dbReference type="ARBA" id="ARBA00004123"/>
    </source>
</evidence>
<reference evidence="13" key="1">
    <citation type="submission" date="2020-01" db="EMBL/GenBank/DDBJ databases">
        <title>Draft genome sequence of the Termite Coptotermes fromosanus.</title>
        <authorList>
            <person name="Itakura S."/>
            <person name="Yosikawa Y."/>
            <person name="Umezawa K."/>
        </authorList>
    </citation>
    <scope>NUCLEOTIDE SEQUENCE [LARGE SCALE GENOMIC DNA]</scope>
</reference>
<keyword evidence="5" id="KW-0539">Nucleus</keyword>
<dbReference type="GO" id="GO:0005665">
    <property type="term" value="C:RNA polymerase II, core complex"/>
    <property type="evidence" value="ECO:0007669"/>
    <property type="project" value="TreeGrafter"/>
</dbReference>
<name>A0A6L2Q2W6_COPFO</name>
<dbReference type="GO" id="GO:0005666">
    <property type="term" value="C:RNA polymerase III complex"/>
    <property type="evidence" value="ECO:0007669"/>
    <property type="project" value="TreeGrafter"/>
</dbReference>
<comment type="subunit">
    <text evidence="9">Component of the RNA polymerase I (Pol I), RNA polymerase II (Pol II) and RNA polymerase III (Pol III) complexes consisting of at least 13, 12 and 17 subunits, respectively. In RNA Pol II, this subunit is present in 2-fold molar excess over the other subunits.</text>
</comment>
<comment type="function">
    <text evidence="8">DNA-dependent RNA polymerase catalyzes the transcription of DNA into RNA using the four ribonucleoside triphosphates as substrates. Common component of RNA polymerases I, II and III which synthesize ribosomal RNA precursors, mRNA precursors and many functional non-coding RNAs, and small RNAs, such as 5S rRNA and tRNAs, respectively. Pol II is the central component of the basal RNA polymerase II transcription machinery. Pols are composed of mobile elements that move relative to each other. In Pol II, RPB5 is part of the lower jaw surrounding the central large cleft and thought to grab the incoming DNA template. Seems to be the major component in this process.</text>
</comment>
<dbReference type="Proteomes" id="UP000502823">
    <property type="component" value="Unassembled WGS sequence"/>
</dbReference>
<dbReference type="FunCoup" id="A0A6L2Q2W6">
    <property type="interactions" value="1660"/>
</dbReference>
<proteinExistence type="inferred from homology"/>
<gene>
    <name evidence="12" type="ORF">Cfor_06534</name>
</gene>
<dbReference type="FunFam" id="3.40.1340.10:FF:000001">
    <property type="entry name" value="DNA-directed RNA polymerases I, II, and III subunit RPABC1"/>
    <property type="match status" value="1"/>
</dbReference>
<evidence type="ECO:0000256" key="7">
    <source>
        <dbReference type="ARBA" id="ARBA00032836"/>
    </source>
</evidence>
<dbReference type="SUPFAM" id="SSF53036">
    <property type="entry name" value="Eukaryotic RPB5 N-terminal domain"/>
    <property type="match status" value="1"/>
</dbReference>
<dbReference type="GO" id="GO:0006362">
    <property type="term" value="P:transcription elongation by RNA polymerase I"/>
    <property type="evidence" value="ECO:0007669"/>
    <property type="project" value="TreeGrafter"/>
</dbReference>
<organism evidence="12 13">
    <name type="scientific">Coptotermes formosanus</name>
    <name type="common">Formosan subterranean termite</name>
    <dbReference type="NCBI Taxonomy" id="36987"/>
    <lineage>
        <taxon>Eukaryota</taxon>
        <taxon>Metazoa</taxon>
        <taxon>Ecdysozoa</taxon>
        <taxon>Arthropoda</taxon>
        <taxon>Hexapoda</taxon>
        <taxon>Insecta</taxon>
        <taxon>Pterygota</taxon>
        <taxon>Neoptera</taxon>
        <taxon>Polyneoptera</taxon>
        <taxon>Dictyoptera</taxon>
        <taxon>Blattodea</taxon>
        <taxon>Blattoidea</taxon>
        <taxon>Termitoidae</taxon>
        <taxon>Rhinotermitidae</taxon>
        <taxon>Coptotermes</taxon>
    </lineage>
</organism>
<dbReference type="OrthoDB" id="248779at2759"/>
<keyword evidence="13" id="KW-1185">Reference proteome</keyword>
<dbReference type="InterPro" id="IPR035913">
    <property type="entry name" value="RPB5-like_sf"/>
</dbReference>
<evidence type="ECO:0000256" key="4">
    <source>
        <dbReference type="ARBA" id="ARBA00023163"/>
    </source>
</evidence>
<dbReference type="InterPro" id="IPR020608">
    <property type="entry name" value="RNA_pol_subH/Rpb5_CS"/>
</dbReference>
<evidence type="ECO:0000256" key="3">
    <source>
        <dbReference type="ARBA" id="ARBA00022478"/>
    </source>
</evidence>
<dbReference type="InterPro" id="IPR005571">
    <property type="entry name" value="RNA_pol_Rpb5_N"/>
</dbReference>
<dbReference type="GO" id="GO:0003899">
    <property type="term" value="F:DNA-directed RNA polymerase activity"/>
    <property type="evidence" value="ECO:0007669"/>
    <property type="project" value="InterPro"/>
</dbReference>
<dbReference type="GO" id="GO:0042797">
    <property type="term" value="P:tRNA transcription by RNA polymerase III"/>
    <property type="evidence" value="ECO:0007669"/>
    <property type="project" value="TreeGrafter"/>
</dbReference>
<dbReference type="PANTHER" id="PTHR10535:SF0">
    <property type="entry name" value="DNA-DIRECTED RNA POLYMERASES I, II, AND III SUBUNIT RPABC1"/>
    <property type="match status" value="1"/>
</dbReference>
<evidence type="ECO:0000256" key="2">
    <source>
        <dbReference type="ARBA" id="ARBA00020809"/>
    </source>
</evidence>
<dbReference type="Pfam" id="PF01191">
    <property type="entry name" value="RNA_pol_Rpb5_C"/>
    <property type="match status" value="1"/>
</dbReference>
<evidence type="ECO:0000256" key="9">
    <source>
        <dbReference type="ARBA" id="ARBA00064429"/>
    </source>
</evidence>
<evidence type="ECO:0000256" key="6">
    <source>
        <dbReference type="ARBA" id="ARBA00025765"/>
    </source>
</evidence>
<dbReference type="InterPro" id="IPR000783">
    <property type="entry name" value="RNA_pol_subH/Rpb5_C"/>
</dbReference>
<dbReference type="GO" id="GO:0006366">
    <property type="term" value="P:transcription by RNA polymerase II"/>
    <property type="evidence" value="ECO:0007669"/>
    <property type="project" value="TreeGrafter"/>
</dbReference>
<dbReference type="InterPro" id="IPR014381">
    <property type="entry name" value="Arch_Rpo5/euc_Rpb5"/>
</dbReference>
<protein>
    <recommendedName>
        <fullName evidence="2">DNA-directed RNA polymerases I, II, and III subunit RPABC1</fullName>
    </recommendedName>
    <alternativeName>
        <fullName evidence="7">RPB5 homolog</fullName>
    </alternativeName>
</protein>
<dbReference type="GO" id="GO:0003677">
    <property type="term" value="F:DNA binding"/>
    <property type="evidence" value="ECO:0007669"/>
    <property type="project" value="InterPro"/>
</dbReference>
<evidence type="ECO:0000256" key="5">
    <source>
        <dbReference type="ARBA" id="ARBA00023242"/>
    </source>
</evidence>
<dbReference type="EMBL" id="BLKM01000674">
    <property type="protein sequence ID" value="GFG37095.1"/>
    <property type="molecule type" value="Genomic_DNA"/>
</dbReference>
<comment type="similarity">
    <text evidence="6">Belongs to the archaeal Rpo5/eukaryotic RPB5 RNA polymerase subunit family.</text>
</comment>
<comment type="subcellular location">
    <subcellularLocation>
        <location evidence="1">Nucleus</location>
    </subcellularLocation>
</comment>
<dbReference type="InParanoid" id="A0A6L2Q2W6"/>
<dbReference type="PROSITE" id="PS01110">
    <property type="entry name" value="RNA_POL_H_23KD"/>
    <property type="match status" value="1"/>
</dbReference>
<evidence type="ECO:0000259" key="11">
    <source>
        <dbReference type="Pfam" id="PF03871"/>
    </source>
</evidence>
<dbReference type="AlphaFoldDB" id="A0A6L2Q2W6"/>
<sequence>MRAVSRRRRLVVASSTLKSRTCPCSYFLVPPQVILERRRSAVMELQGEEVELFPARQEEEEEMGALCHDRGYLVTQDELDQMLEQFKEQFGDKPSEKRPARSDLIVLVAHNDDPTDQMFVFFPDEPKIGIKTIKTYCQRMQEENIHRAIIVVQQGMTPSAKQSLVDMAPKYILEQFLESELLINITEHELVPEHVVMTPEEKQELLARYKLRENQLMRIQAGDPVARYFGLKRGQ</sequence>
<evidence type="ECO:0000256" key="8">
    <source>
        <dbReference type="ARBA" id="ARBA00060082"/>
    </source>
</evidence>
<accession>A0A6L2Q2W6</accession>
<dbReference type="GO" id="GO:0005736">
    <property type="term" value="C:RNA polymerase I complex"/>
    <property type="evidence" value="ECO:0007669"/>
    <property type="project" value="TreeGrafter"/>
</dbReference>
<dbReference type="Gene3D" id="3.90.940.20">
    <property type="entry name" value="RPB5-like RNA polymerase subunit"/>
    <property type="match status" value="1"/>
</dbReference>
<dbReference type="FunFam" id="3.90.940.20:FF:000001">
    <property type="entry name" value="DNA-directed RNA polymerases I, II, and III subunit RPABC1"/>
    <property type="match status" value="1"/>
</dbReference>
<dbReference type="Pfam" id="PF03871">
    <property type="entry name" value="RNA_pol_Rpb5_N"/>
    <property type="match status" value="1"/>
</dbReference>
<feature type="domain" description="RNA polymerase Rpb5 N-terminal" evidence="11">
    <location>
        <begin position="66"/>
        <end position="140"/>
    </location>
</feature>